<gene>
    <name evidence="2" type="ORF">LX83_005326</name>
</gene>
<reference evidence="2" key="1">
    <citation type="submission" date="2022-06" db="EMBL/GenBank/DDBJ databases">
        <title>Genomic Encyclopedia of Archaeal and Bacterial Type Strains, Phase II (KMG-II): from individual species to whole genera.</title>
        <authorList>
            <person name="Goeker M."/>
        </authorList>
    </citation>
    <scope>NUCLEOTIDE SEQUENCE</scope>
    <source>
        <strain evidence="2">DSM 43935</strain>
    </source>
</reference>
<feature type="transmembrane region" description="Helical" evidence="1">
    <location>
        <begin position="394"/>
        <end position="422"/>
    </location>
</feature>
<comment type="caution">
    <text evidence="2">The sequence shown here is derived from an EMBL/GenBank/DDBJ whole genome shotgun (WGS) entry which is preliminary data.</text>
</comment>
<name>A0AAE3GM07_9PSEU</name>
<feature type="transmembrane region" description="Helical" evidence="1">
    <location>
        <begin position="366"/>
        <end position="388"/>
    </location>
</feature>
<keyword evidence="1" id="KW-0812">Transmembrane</keyword>
<keyword evidence="1" id="KW-1133">Transmembrane helix</keyword>
<keyword evidence="3" id="KW-1185">Reference proteome</keyword>
<feature type="transmembrane region" description="Helical" evidence="1">
    <location>
        <begin position="122"/>
        <end position="140"/>
    </location>
</feature>
<feature type="transmembrane region" description="Helical" evidence="1">
    <location>
        <begin position="316"/>
        <end position="336"/>
    </location>
</feature>
<evidence type="ECO:0000313" key="2">
    <source>
        <dbReference type="EMBL" id="MCP2168448.1"/>
    </source>
</evidence>
<evidence type="ECO:0000256" key="1">
    <source>
        <dbReference type="SAM" id="Phobius"/>
    </source>
</evidence>
<feature type="transmembrane region" description="Helical" evidence="1">
    <location>
        <begin position="43"/>
        <end position="62"/>
    </location>
</feature>
<dbReference type="RefSeq" id="WP_253776314.1">
    <property type="nucleotide sequence ID" value="NZ_JAMTCK010000014.1"/>
</dbReference>
<dbReference type="AlphaFoldDB" id="A0AAE3GM07"/>
<dbReference type="Proteomes" id="UP001206128">
    <property type="component" value="Unassembled WGS sequence"/>
</dbReference>
<dbReference type="EMBL" id="JAMTCK010000014">
    <property type="protein sequence ID" value="MCP2168448.1"/>
    <property type="molecule type" value="Genomic_DNA"/>
</dbReference>
<accession>A0AAE3GM07</accession>
<evidence type="ECO:0000313" key="3">
    <source>
        <dbReference type="Proteomes" id="UP001206128"/>
    </source>
</evidence>
<feature type="transmembrane region" description="Helical" evidence="1">
    <location>
        <begin position="342"/>
        <end position="359"/>
    </location>
</feature>
<keyword evidence="1" id="KW-0472">Membrane</keyword>
<sequence length="428" mass="44569">MRRLPRISEDTATRVVGIVLAVGALGAPFHSTDVVRAHLLGGAPAPALATPTVLCVGLALAWHSLLRRNFAWADPAWLTWADFTGARPGLIRRRLLVAWACRFGAVGYATLASGVLLGCPDIPLTAALCTAVTLLALAAARRSPRLPWLEHAVPVLLIALPLTGFAADWLWLPAIACALVGLLPGRSLATDAGRADLVRRFTERSLRRASVSFLDLLALLPAGREVRWARALDGRGVLARFVVAGLLARHRALPLAGLLVLAVATLHRLFPSVDPVWWIGAGGYLAALPFTGALAQIHQVPGLRRWVGCSDRALRASATGVLVAVVAVWAAVLAVLGVPLSWPAGLAVLLASAAVVRTVTRAPLNYANLGLVSVVGVLVPVGLLVQLAHGPDLLVLGLLLLGALGVGVAAPVVLGLATAATLTPHPTH</sequence>
<feature type="transmembrane region" description="Helical" evidence="1">
    <location>
        <begin position="96"/>
        <end position="116"/>
    </location>
</feature>
<proteinExistence type="predicted"/>
<feature type="transmembrane region" description="Helical" evidence="1">
    <location>
        <begin position="276"/>
        <end position="295"/>
    </location>
</feature>
<organism evidence="2 3">
    <name type="scientific">Goodfellowiella coeruleoviolacea</name>
    <dbReference type="NCBI Taxonomy" id="334858"/>
    <lineage>
        <taxon>Bacteria</taxon>
        <taxon>Bacillati</taxon>
        <taxon>Actinomycetota</taxon>
        <taxon>Actinomycetes</taxon>
        <taxon>Pseudonocardiales</taxon>
        <taxon>Pseudonocardiaceae</taxon>
        <taxon>Goodfellowiella</taxon>
    </lineage>
</organism>
<feature type="transmembrane region" description="Helical" evidence="1">
    <location>
        <begin position="152"/>
        <end position="185"/>
    </location>
</feature>
<feature type="transmembrane region" description="Helical" evidence="1">
    <location>
        <begin position="12"/>
        <end position="31"/>
    </location>
</feature>
<protein>
    <submittedName>
        <fullName evidence="2">Uncharacterized protein</fullName>
    </submittedName>
</protein>